<dbReference type="SUPFAM" id="SSF103039">
    <property type="entry name" value="CheC-like"/>
    <property type="match status" value="1"/>
</dbReference>
<evidence type="ECO:0000256" key="1">
    <source>
        <dbReference type="ARBA" id="ARBA00022500"/>
    </source>
</evidence>
<dbReference type="RefSeq" id="WP_073066918.1">
    <property type="nucleotide sequence ID" value="NZ_FQUS01000020.1"/>
</dbReference>
<gene>
    <name evidence="3" type="ORF">SAMN05443144_12045</name>
</gene>
<feature type="domain" description="Chemotaxis phosphatase CheX-like" evidence="2">
    <location>
        <begin position="66"/>
        <end position="144"/>
    </location>
</feature>
<dbReference type="AlphaFoldDB" id="A0A1M5HHQ8"/>
<evidence type="ECO:0000313" key="4">
    <source>
        <dbReference type="Proteomes" id="UP000184041"/>
    </source>
</evidence>
<keyword evidence="4" id="KW-1185">Reference proteome</keyword>
<dbReference type="GO" id="GO:0006935">
    <property type="term" value="P:chemotaxis"/>
    <property type="evidence" value="ECO:0007669"/>
    <property type="project" value="UniProtKB-KW"/>
</dbReference>
<dbReference type="Pfam" id="PF13690">
    <property type="entry name" value="CheX"/>
    <property type="match status" value="1"/>
</dbReference>
<dbReference type="Proteomes" id="UP000184041">
    <property type="component" value="Unassembled WGS sequence"/>
</dbReference>
<name>A0A1M5HHQ8_9BACT</name>
<evidence type="ECO:0000313" key="3">
    <source>
        <dbReference type="EMBL" id="SHG15461.1"/>
    </source>
</evidence>
<dbReference type="InterPro" id="IPR028051">
    <property type="entry name" value="CheX-like_dom"/>
</dbReference>
<sequence length="179" mass="20229">MDSYKRPIKLNTYKDMENMVKSDNYKDKIYDIVVNTFEVTCYMFPLEEWEAADEKERNFFEKGIRSVVGFNGAATGKMIIEPSSGEFLTAMAANMLGIEAPDAEEKSGALCEVANIICGNTVPLFAHDDQICYIEPPSVLQETENMDGDIDAMKKESVHVYLDEGAVRITVYYTMEEEL</sequence>
<keyword evidence="1" id="KW-0145">Chemotaxis</keyword>
<accession>A0A1M5HHQ8</accession>
<dbReference type="OrthoDB" id="1524736at2"/>
<dbReference type="InterPro" id="IPR028976">
    <property type="entry name" value="CheC-like_sf"/>
</dbReference>
<protein>
    <submittedName>
        <fullName evidence="3">Chemotaxis phosphatase CheX</fullName>
    </submittedName>
</protein>
<dbReference type="STRING" id="1194090.SAMN05443144_12045"/>
<dbReference type="Gene3D" id="3.40.1550.10">
    <property type="entry name" value="CheC-like"/>
    <property type="match status" value="1"/>
</dbReference>
<reference evidence="3 4" key="1">
    <citation type="submission" date="2016-11" db="EMBL/GenBank/DDBJ databases">
        <authorList>
            <person name="Jaros S."/>
            <person name="Januszkiewicz K."/>
            <person name="Wedrychowicz H."/>
        </authorList>
    </citation>
    <scope>NUCLEOTIDE SEQUENCE [LARGE SCALE GENOMIC DNA]</scope>
    <source>
        <strain evidence="3 4">DSM 21986</strain>
    </source>
</reference>
<organism evidence="3 4">
    <name type="scientific">Fodinibius roseus</name>
    <dbReference type="NCBI Taxonomy" id="1194090"/>
    <lineage>
        <taxon>Bacteria</taxon>
        <taxon>Pseudomonadati</taxon>
        <taxon>Balneolota</taxon>
        <taxon>Balneolia</taxon>
        <taxon>Balneolales</taxon>
        <taxon>Balneolaceae</taxon>
        <taxon>Fodinibius</taxon>
    </lineage>
</organism>
<evidence type="ECO:0000259" key="2">
    <source>
        <dbReference type="Pfam" id="PF13690"/>
    </source>
</evidence>
<proteinExistence type="predicted"/>
<dbReference type="EMBL" id="FQUS01000020">
    <property type="protein sequence ID" value="SHG15461.1"/>
    <property type="molecule type" value="Genomic_DNA"/>
</dbReference>